<dbReference type="InterPro" id="IPR016161">
    <property type="entry name" value="Ald_DH/histidinol_DH"/>
</dbReference>
<gene>
    <name evidence="9" type="ORF">GFB47_11915</name>
</gene>
<feature type="domain" description="Aldehyde dehydrogenase" evidence="8">
    <location>
        <begin position="44"/>
        <end position="490"/>
    </location>
</feature>
<dbReference type="GO" id="GO:0006081">
    <property type="term" value="P:aldehyde metabolic process"/>
    <property type="evidence" value="ECO:0007669"/>
    <property type="project" value="InterPro"/>
</dbReference>
<dbReference type="Gene3D" id="3.40.309.10">
    <property type="entry name" value="Aldehyde Dehydrogenase, Chain A, domain 2"/>
    <property type="match status" value="1"/>
</dbReference>
<sequence>MNGITSVNAKEVASSDVLSAQSKVIEPAFVASSSSDLDLSDSLSALLQKMQESFTKHPSPSLDERKQKLLKLKQSLITHQKSLVQALSEDFGYRSEFDSTMADIMPTVAQINYTLKRLNKWAKPSRRHAGLMFAPSKVSVQYQPLGVVGIISPWNFPVILSLAPLVTALAAGNKVMMKLSEFTPKTNQVIRTIVAVISKDVEVVEGEAQVAQAFSQLRFDHLLFTGSTSVGHAVAKVAAQNLTPVTLELGGKSPVIVADDVCATDAGLIKAIDAILFGKCLNAGQICVSPDYAFVPQAKVDKFVQLFLARFEKHYPAGKKGRDFTHIINQRQYERLQSYLRDAQEKGGCIHAVKTETKAEANTKLSKPSSERDVTRRLLPHLITDVNDDMLIMQQEIFGPILPIKPYKYLHEAIDYINHGERPLALYLMSNDKNTTKTVLRNTHSGGVGINDTVLHVGAEDAPFGGIGESGIGHYHGVEGFKTFSHAKTVFNTPTWLPRISFLMKHKKFAVRTFKRWFIR</sequence>
<dbReference type="InterPro" id="IPR016162">
    <property type="entry name" value="Ald_DH_N"/>
</dbReference>
<feature type="active site" evidence="5 6">
    <location>
        <position position="248"/>
    </location>
</feature>
<dbReference type="PANTHER" id="PTHR43570:SF20">
    <property type="entry name" value="ALDEHYDE DEHYDROGENASE ALDX-RELATED"/>
    <property type="match status" value="1"/>
</dbReference>
<dbReference type="PANTHER" id="PTHR43570">
    <property type="entry name" value="ALDEHYDE DEHYDROGENASE"/>
    <property type="match status" value="1"/>
</dbReference>
<accession>A0A5Q0THP1</accession>
<feature type="active site" evidence="5">
    <location>
        <position position="287"/>
    </location>
</feature>
<dbReference type="Pfam" id="PF00171">
    <property type="entry name" value="Aldedh"/>
    <property type="match status" value="1"/>
</dbReference>
<name>A0A5Q0THP1_9VIBR</name>
<dbReference type="InterPro" id="IPR012394">
    <property type="entry name" value="Aldehyde_DH_NAD(P)"/>
</dbReference>
<dbReference type="InterPro" id="IPR029510">
    <property type="entry name" value="Ald_DH_CS_GLU"/>
</dbReference>
<evidence type="ECO:0000256" key="2">
    <source>
        <dbReference type="ARBA" id="ARBA00023002"/>
    </source>
</evidence>
<reference evidence="9 10" key="1">
    <citation type="submission" date="2019-10" db="EMBL/GenBank/DDBJ databases">
        <title>Vibrio sp. nov., isolated from Coralline algae surface.</title>
        <authorList>
            <person name="Geng Y."/>
            <person name="Zhang X."/>
        </authorList>
    </citation>
    <scope>NUCLEOTIDE SEQUENCE [LARGE SCALE GENOMIC DNA]</scope>
    <source>
        <strain evidence="9 10">SM1977</strain>
    </source>
</reference>
<evidence type="ECO:0000259" key="8">
    <source>
        <dbReference type="Pfam" id="PF00171"/>
    </source>
</evidence>
<keyword evidence="3" id="KW-0520">NAD</keyword>
<protein>
    <recommendedName>
        <fullName evidence="4">Aldehyde dehydrogenase</fullName>
    </recommendedName>
</protein>
<evidence type="ECO:0000313" key="9">
    <source>
        <dbReference type="EMBL" id="QGA66161.1"/>
    </source>
</evidence>
<dbReference type="GO" id="GO:0004029">
    <property type="term" value="F:aldehyde dehydrogenase (NAD+) activity"/>
    <property type="evidence" value="ECO:0007669"/>
    <property type="project" value="TreeGrafter"/>
</dbReference>
<evidence type="ECO:0000256" key="3">
    <source>
        <dbReference type="ARBA" id="ARBA00023027"/>
    </source>
</evidence>
<evidence type="ECO:0000256" key="4">
    <source>
        <dbReference type="PIRNR" id="PIRNR036492"/>
    </source>
</evidence>
<dbReference type="PIRSF" id="PIRSF036492">
    <property type="entry name" value="ALDH"/>
    <property type="match status" value="1"/>
</dbReference>
<dbReference type="RefSeq" id="WP_153448297.1">
    <property type="nucleotide sequence ID" value="NZ_CP045700.1"/>
</dbReference>
<dbReference type="AlphaFoldDB" id="A0A5Q0THP1"/>
<evidence type="ECO:0000256" key="6">
    <source>
        <dbReference type="PROSITE-ProRule" id="PRU10007"/>
    </source>
</evidence>
<evidence type="ECO:0000256" key="5">
    <source>
        <dbReference type="PIRSR" id="PIRSR036492-1"/>
    </source>
</evidence>
<dbReference type="EMBL" id="CP045700">
    <property type="protein sequence ID" value="QGA66161.1"/>
    <property type="molecule type" value="Genomic_DNA"/>
</dbReference>
<evidence type="ECO:0000313" key="10">
    <source>
        <dbReference type="Proteomes" id="UP000348942"/>
    </source>
</evidence>
<dbReference type="InterPro" id="IPR016163">
    <property type="entry name" value="Ald_DH_C"/>
</dbReference>
<dbReference type="InterPro" id="IPR015590">
    <property type="entry name" value="Aldehyde_DH_dom"/>
</dbReference>
<keyword evidence="10" id="KW-1185">Reference proteome</keyword>
<dbReference type="Gene3D" id="3.40.605.10">
    <property type="entry name" value="Aldehyde Dehydrogenase, Chain A, domain 1"/>
    <property type="match status" value="1"/>
</dbReference>
<dbReference type="GO" id="GO:0005737">
    <property type="term" value="C:cytoplasm"/>
    <property type="evidence" value="ECO:0007669"/>
    <property type="project" value="TreeGrafter"/>
</dbReference>
<dbReference type="SUPFAM" id="SSF53720">
    <property type="entry name" value="ALDH-like"/>
    <property type="match status" value="1"/>
</dbReference>
<proteinExistence type="inferred from homology"/>
<dbReference type="PROSITE" id="PS00687">
    <property type="entry name" value="ALDEHYDE_DEHYDR_GLU"/>
    <property type="match status" value="1"/>
</dbReference>
<evidence type="ECO:0000256" key="7">
    <source>
        <dbReference type="RuleBase" id="RU003345"/>
    </source>
</evidence>
<evidence type="ECO:0000256" key="1">
    <source>
        <dbReference type="ARBA" id="ARBA00009986"/>
    </source>
</evidence>
<organism evidence="9 10">
    <name type="scientific">Vibrio algicola</name>
    <dbReference type="NCBI Taxonomy" id="2662262"/>
    <lineage>
        <taxon>Bacteria</taxon>
        <taxon>Pseudomonadati</taxon>
        <taxon>Pseudomonadota</taxon>
        <taxon>Gammaproteobacteria</taxon>
        <taxon>Vibrionales</taxon>
        <taxon>Vibrionaceae</taxon>
        <taxon>Vibrio</taxon>
    </lineage>
</organism>
<keyword evidence="2 4" id="KW-0560">Oxidoreductase</keyword>
<dbReference type="CDD" id="cd07133">
    <property type="entry name" value="ALDH_CALDH_CalB"/>
    <property type="match status" value="1"/>
</dbReference>
<comment type="similarity">
    <text evidence="1 4 7">Belongs to the aldehyde dehydrogenase family.</text>
</comment>
<dbReference type="Proteomes" id="UP000348942">
    <property type="component" value="Chromosome 2"/>
</dbReference>